<dbReference type="AlphaFoldDB" id="A0A316Z1T0"/>
<dbReference type="PANTHER" id="PTHR22767:SF2">
    <property type="entry name" value="N(ALPHA)-ACETYLTRANSFERASE 15_16, ISOFORM A"/>
    <property type="match status" value="1"/>
</dbReference>
<dbReference type="EMBL" id="KZ819304">
    <property type="protein sequence ID" value="PWN95491.1"/>
    <property type="molecule type" value="Genomic_DNA"/>
</dbReference>
<accession>A0A316Z1T0</accession>
<dbReference type="InterPro" id="IPR021183">
    <property type="entry name" value="NatA_aux_su"/>
</dbReference>
<dbReference type="SUPFAM" id="SSF48452">
    <property type="entry name" value="TPR-like"/>
    <property type="match status" value="1"/>
</dbReference>
<evidence type="ECO:0000256" key="3">
    <source>
        <dbReference type="SAM" id="MobiDB-lite"/>
    </source>
</evidence>
<evidence type="ECO:0000313" key="5">
    <source>
        <dbReference type="Proteomes" id="UP000245946"/>
    </source>
</evidence>
<name>A0A316Z1T0_9BASI</name>
<dbReference type="GeneID" id="37270871"/>
<dbReference type="Proteomes" id="UP000245946">
    <property type="component" value="Unassembled WGS sequence"/>
</dbReference>
<keyword evidence="5" id="KW-1185">Reference proteome</keyword>
<dbReference type="OrthoDB" id="10263032at2759"/>
<evidence type="ECO:0000256" key="1">
    <source>
        <dbReference type="ARBA" id="ARBA00022737"/>
    </source>
</evidence>
<dbReference type="InterPro" id="IPR019734">
    <property type="entry name" value="TPR_rpt"/>
</dbReference>
<dbReference type="GO" id="GO:0016740">
    <property type="term" value="F:transferase activity"/>
    <property type="evidence" value="ECO:0007669"/>
    <property type="project" value="UniProtKB-KW"/>
</dbReference>
<feature type="region of interest" description="Disordered" evidence="3">
    <location>
        <begin position="839"/>
        <end position="874"/>
    </location>
</feature>
<dbReference type="Pfam" id="PF12569">
    <property type="entry name" value="NatA_aux_su"/>
    <property type="match status" value="1"/>
</dbReference>
<dbReference type="STRING" id="58919.A0A316Z1T0"/>
<keyword evidence="1" id="KW-0677">Repeat</keyword>
<dbReference type="InterPro" id="IPR011990">
    <property type="entry name" value="TPR-like_helical_dom_sf"/>
</dbReference>
<feature type="compositionally biased region" description="Low complexity" evidence="3">
    <location>
        <begin position="864"/>
        <end position="874"/>
    </location>
</feature>
<feature type="compositionally biased region" description="Basic and acidic residues" evidence="3">
    <location>
        <begin position="601"/>
        <end position="625"/>
    </location>
</feature>
<sequence>MPPKKELPAKERALFKRLIQEYETKKYKLGLKTADAILKKFPEAGETLCMKGLILATMEQRAEGLELARKGVRHDIGSFLAWHALGILQRMDKNWNEAVKCYSMALRIEGGSNVNLMREISYLHMQLRNYPAFVESRLNLLKVQPHLRMNWVALATAHHLAGSLEQAVRVLERYEETLRDVPARSYEHSEVLLYHASILFEAARYADMLEFFSAREAQTMDPQGVALLRARAYLATGASEKAEMTYETLLKRNGEDRSVVEGWLSAKGVKAVSATPEEAAAAAKALTELSELLPKSAAARRVALVYLQGDEFRSRVATYIQSALQKGVPSIFADVYGLYKDDEKRRVVEEIVEGFREEWAPSESAADQEEPSSYLWSLYFLAQHYSKLGNTDRALVLISSAIAHSPTMPELHMMRARILKRAGDLHAAAHAMEDARTLDGQDRFLNCKAAKYQLRIGRTAEASKIVGLFTKADAPDPVADLLEMQAFWYLAEEADAWIRTGNFAMALKRLDQIDRTFDEIYDDQLDFHSYCMRKFTLRSYASMVRWEDQLRSHPAYFRAALTTIKLYTRLHDEPALAKGGSNGTNGELTDEQRKEAKKAKRAELRAAEDAKKNAAKPKVEAKKADDDELPGPPKDEDPTGSKRLAALNKPLVAATSLLAVLQERAATRVETWLATFEVASRQRNWLLAARALTHAQRLEPQHPEVHRQTVLLLSSLPDLAAAPAPVRAGIETAKAQLLPQEQSLEALSSTYVQAHPASGAHLLGGARALLALRGDAGRADALAMLQQLPRAETQLELPTLVEALGLLPSFGADDAARAEFVKAAHERFPRADAFKDKALLQEEEKQREEERAAWAASKDEAEGAAEAGSAPTQK</sequence>
<dbReference type="Gene3D" id="1.25.40.1040">
    <property type="match status" value="1"/>
</dbReference>
<dbReference type="Gene3D" id="1.25.40.1010">
    <property type="match status" value="1"/>
</dbReference>
<feature type="region of interest" description="Disordered" evidence="3">
    <location>
        <begin position="575"/>
        <end position="642"/>
    </location>
</feature>
<dbReference type="RefSeq" id="XP_025595770.1">
    <property type="nucleotide sequence ID" value="XM_025743327.1"/>
</dbReference>
<dbReference type="SMART" id="SM00028">
    <property type="entry name" value="TPR"/>
    <property type="match status" value="5"/>
</dbReference>
<reference evidence="4 5" key="1">
    <citation type="journal article" date="2018" name="Mol. Biol. Evol.">
        <title>Broad Genomic Sampling Reveals a Smut Pathogenic Ancestry of the Fungal Clade Ustilaginomycotina.</title>
        <authorList>
            <person name="Kijpornyongpan T."/>
            <person name="Mondo S.J."/>
            <person name="Barry K."/>
            <person name="Sandor L."/>
            <person name="Lee J."/>
            <person name="Lipzen A."/>
            <person name="Pangilinan J."/>
            <person name="LaButti K."/>
            <person name="Hainaut M."/>
            <person name="Henrissat B."/>
            <person name="Grigoriev I.V."/>
            <person name="Spatafora J.W."/>
            <person name="Aime M.C."/>
        </authorList>
    </citation>
    <scope>NUCLEOTIDE SEQUENCE [LARGE SCALE GENOMIC DNA]</scope>
    <source>
        <strain evidence="4 5">MCA 4186</strain>
    </source>
</reference>
<evidence type="ECO:0000313" key="4">
    <source>
        <dbReference type="EMBL" id="PWN95491.1"/>
    </source>
</evidence>
<feature type="compositionally biased region" description="Basic and acidic residues" evidence="3">
    <location>
        <begin position="839"/>
        <end position="861"/>
    </location>
</feature>
<keyword evidence="2" id="KW-0802">TPR repeat</keyword>
<keyword evidence="4" id="KW-0808">Transferase</keyword>
<dbReference type="PIRSF" id="PIRSF000422">
    <property type="entry name" value="N-terminal-AcTrfase-A_aux_su"/>
    <property type="match status" value="1"/>
</dbReference>
<gene>
    <name evidence="4" type="ORF">FA09DRAFT_332131</name>
</gene>
<proteinExistence type="predicted"/>
<dbReference type="PANTHER" id="PTHR22767">
    <property type="entry name" value="N-TERMINAL ACETYLTRANSFERASE-RELATED"/>
    <property type="match status" value="1"/>
</dbReference>
<dbReference type="GO" id="GO:0031415">
    <property type="term" value="C:NatA complex"/>
    <property type="evidence" value="ECO:0007669"/>
    <property type="project" value="TreeGrafter"/>
</dbReference>
<protein>
    <submittedName>
        <fullName evidence="4">N-terminal acetyltransferase A, auxiliary subunit</fullName>
    </submittedName>
</protein>
<evidence type="ECO:0000256" key="2">
    <source>
        <dbReference type="ARBA" id="ARBA00022803"/>
    </source>
</evidence>
<organism evidence="4 5">
    <name type="scientific">Tilletiopsis washingtonensis</name>
    <dbReference type="NCBI Taxonomy" id="58919"/>
    <lineage>
        <taxon>Eukaryota</taxon>
        <taxon>Fungi</taxon>
        <taxon>Dikarya</taxon>
        <taxon>Basidiomycota</taxon>
        <taxon>Ustilaginomycotina</taxon>
        <taxon>Exobasidiomycetes</taxon>
        <taxon>Entylomatales</taxon>
        <taxon>Entylomatales incertae sedis</taxon>
        <taxon>Tilletiopsis</taxon>
    </lineage>
</organism>